<keyword evidence="1" id="KW-0479">Metal-binding</keyword>
<organism evidence="5 6">
    <name type="scientific">Jatrophihabitans telluris</name>
    <dbReference type="NCBI Taxonomy" id="2038343"/>
    <lineage>
        <taxon>Bacteria</taxon>
        <taxon>Bacillati</taxon>
        <taxon>Actinomycetota</taxon>
        <taxon>Actinomycetes</taxon>
        <taxon>Jatrophihabitantales</taxon>
        <taxon>Jatrophihabitantaceae</taxon>
        <taxon>Jatrophihabitans</taxon>
    </lineage>
</organism>
<protein>
    <submittedName>
        <fullName evidence="5">Radical SAM protein</fullName>
    </submittedName>
</protein>
<evidence type="ECO:0000313" key="5">
    <source>
        <dbReference type="EMBL" id="UQX89408.1"/>
    </source>
</evidence>
<dbReference type="InterPro" id="IPR058240">
    <property type="entry name" value="rSAM_sf"/>
</dbReference>
<dbReference type="InterPro" id="IPR007197">
    <property type="entry name" value="rSAM"/>
</dbReference>
<evidence type="ECO:0000256" key="3">
    <source>
        <dbReference type="ARBA" id="ARBA00023014"/>
    </source>
</evidence>
<dbReference type="SUPFAM" id="SSF102114">
    <property type="entry name" value="Radical SAM enzymes"/>
    <property type="match status" value="1"/>
</dbReference>
<evidence type="ECO:0000256" key="2">
    <source>
        <dbReference type="ARBA" id="ARBA00023004"/>
    </source>
</evidence>
<dbReference type="RefSeq" id="WP_249773304.1">
    <property type="nucleotide sequence ID" value="NZ_CP097332.1"/>
</dbReference>
<gene>
    <name evidence="5" type="ORF">M6D93_05230</name>
</gene>
<keyword evidence="2" id="KW-0408">Iron</keyword>
<dbReference type="InterPro" id="IPR040086">
    <property type="entry name" value="MJ0683-like"/>
</dbReference>
<reference evidence="5" key="1">
    <citation type="journal article" date="2018" name="Int. J. Syst. Evol. Microbiol.">
        <title>Jatrophihabitans telluris sp. nov., isolated from sediment soil of lava forest wetlands and the emended description of the genus Jatrophihabitans.</title>
        <authorList>
            <person name="Lee K.C."/>
            <person name="Suh M.K."/>
            <person name="Eom M.K."/>
            <person name="Kim K.K."/>
            <person name="Kim J.S."/>
            <person name="Kim D.S."/>
            <person name="Ko S.H."/>
            <person name="Shin Y.K."/>
            <person name="Lee J.S."/>
        </authorList>
    </citation>
    <scope>NUCLEOTIDE SEQUENCE</scope>
    <source>
        <strain evidence="5">N237</strain>
    </source>
</reference>
<evidence type="ECO:0000259" key="4">
    <source>
        <dbReference type="Pfam" id="PF04055"/>
    </source>
</evidence>
<dbReference type="CDD" id="cd01335">
    <property type="entry name" value="Radical_SAM"/>
    <property type="match status" value="1"/>
</dbReference>
<evidence type="ECO:0000256" key="1">
    <source>
        <dbReference type="ARBA" id="ARBA00022723"/>
    </source>
</evidence>
<dbReference type="EMBL" id="CP097332">
    <property type="protein sequence ID" value="UQX89408.1"/>
    <property type="molecule type" value="Genomic_DNA"/>
</dbReference>
<feature type="domain" description="Radical SAM core" evidence="4">
    <location>
        <begin position="61"/>
        <end position="236"/>
    </location>
</feature>
<dbReference type="Gene3D" id="3.80.30.30">
    <property type="match status" value="1"/>
</dbReference>
<name>A0ABY4R0W9_9ACTN</name>
<dbReference type="PANTHER" id="PTHR43432:SF3">
    <property type="entry name" value="SLR0285 PROTEIN"/>
    <property type="match status" value="1"/>
</dbReference>
<dbReference type="PANTHER" id="PTHR43432">
    <property type="entry name" value="SLR0285 PROTEIN"/>
    <property type="match status" value="1"/>
</dbReference>
<keyword evidence="3" id="KW-0411">Iron-sulfur</keyword>
<evidence type="ECO:0000313" key="6">
    <source>
        <dbReference type="Proteomes" id="UP001056336"/>
    </source>
</evidence>
<sequence length="323" mass="35513">MRWALADDEHGGQPALFGVEELLGPQRSTGRLSELEFLPVTAKTVLNRVGRNSPMPFGWTINAYRGCSHACTYCFARPSHEYLGLSAGEDFDRKIVVKVNAIERLRVELSRPSWRREHVAMGTNTDPYQRAEGKYRLTRGIIGELSRSGTPFSILTKSALPMRDLDVLTAAAEQVEVSVTFSIGTLDVQVWRATEPGAPHPARRIDAIRAMAQAGIRTGALIAPVLPGLSDRREQLRDVVEAVTGAGGAVVGSRALYLQGATREHFLGWLAQHDPALHARYREAFAGRSELGPDYQRWVSDTVAEEVRRAGGRRSNRTGGLFA</sequence>
<accession>A0ABY4R0W9</accession>
<proteinExistence type="predicted"/>
<dbReference type="SFLD" id="SFLDS00029">
    <property type="entry name" value="Radical_SAM"/>
    <property type="match status" value="1"/>
</dbReference>
<reference evidence="5" key="2">
    <citation type="submission" date="2022-05" db="EMBL/GenBank/DDBJ databases">
        <authorList>
            <person name="Kim J.-S."/>
            <person name="Lee K."/>
            <person name="Suh M."/>
            <person name="Eom M."/>
            <person name="Kim J.-S."/>
            <person name="Kim D.-S."/>
            <person name="Ko S.-H."/>
            <person name="Shin Y."/>
            <person name="Lee J.-S."/>
        </authorList>
    </citation>
    <scope>NUCLEOTIDE SEQUENCE</scope>
    <source>
        <strain evidence="5">N237</strain>
    </source>
</reference>
<dbReference type="Pfam" id="PF04055">
    <property type="entry name" value="Radical_SAM"/>
    <property type="match status" value="1"/>
</dbReference>
<dbReference type="Proteomes" id="UP001056336">
    <property type="component" value="Chromosome"/>
</dbReference>
<dbReference type="SFLD" id="SFLDG01084">
    <property type="entry name" value="Uncharacterised_Radical_SAM_Su"/>
    <property type="match status" value="1"/>
</dbReference>
<keyword evidence="6" id="KW-1185">Reference proteome</keyword>